<comment type="caution">
    <text evidence="5">Lacks conserved residue(s) required for the propagation of feature annotation.</text>
</comment>
<evidence type="ECO:0000313" key="9">
    <source>
        <dbReference type="EMBL" id="MBW2941188.1"/>
    </source>
</evidence>
<dbReference type="InterPro" id="IPR003594">
    <property type="entry name" value="HATPase_dom"/>
</dbReference>
<name>A0ABS6VS86_9GAMM</name>
<sequence length="1021" mass="113441">MTQGIFILRAIGSFVALSILSVIIIGMLYNQDRNTVYSRSLENLDTIRDRNINVFENEVGKLGFVLFDIKLGIIRKKILKPNASLDRQSLETFLLDYSSNRLISQIRWIDENGMERARIDRAGRASEAFISAEVLQDKSSRYYYVEAMSELEEAIYISPIDLNIEQEKIVQPFQPTLRMAIPTRKEDGLTEGLIVLNVDLTSIFDAIYTSASAGVVFRLLDSSGNLLIDTDDSDSAWASLLGLSGPKRNIDREAHLKKLIALADDDVVDQHRSDTERLERLNGLLSTGKETYYIHTYLSDSYLHKLSRDALLGQLPILILLLLFSLAVAVYVYRYDRKLNELNSDLQFQVDEVKKVNLYKSNFLANMSHEIRTPLTSIMGLLEIIRRNPDAENLSRNIDVASAAARNLLLLINDILDLSRVESGRIKLESSELSIDPLVDSSMVLFSNEAQAKGIELISEVAPELSSLSFSGDALRVQQLLNNLIGNAVKFTTKGSVTVSVDLIARSDNSATIQFCVADTGIGIDVAELSQLCEPFVQADVSVTRKYGGSGLGLSITRHLLELMDSQLHVESRLTEGSRFSFILRLPVVAELSAEIVKLRTELPKRVLIVEENPRVCEVLDKMFSYWGCKTSALFSSEAAFYAVVERADSGEQFDLLIVEKRLSETDGAALIQRINTYLDSRAHARPQEILMALEVDHAEVLSAPDLAGVTILQKPVTMSRLLEALGKKNVISLIRAAGTESDLVEVLIGVLREKLSWASAPKILLADDNAYNRVLLEELFGSFGLSVTMVNDGMEALKQVQNKQFDIVFLDIQMPVMDGLTAARAMRKVYSETELPIIALSAATFDSDIEEAVAAGFNAHIAKPINVEKLINTILQYWTPLSASPEIGTQSFKKEVGSGSALSLDGLFAMPEFTSVNPMYQYIGEKAYRRVAVAFVKDMEKELVSCENNPELSIRDQQRLFHRLTGAAASVGAVRLAELNSEMIEQASKDPNLSLRPLFDAIKQAIKILRVYVDVPEDEN</sequence>
<evidence type="ECO:0000256" key="1">
    <source>
        <dbReference type="ARBA" id="ARBA00000085"/>
    </source>
</evidence>
<dbReference type="CDD" id="cd17546">
    <property type="entry name" value="REC_hyHK_CKI1_RcsC-like"/>
    <property type="match status" value="1"/>
</dbReference>
<comment type="catalytic activity">
    <reaction evidence="1">
        <text>ATP + protein L-histidine = ADP + protein N-phospho-L-histidine.</text>
        <dbReference type="EC" id="2.7.13.3"/>
    </reaction>
</comment>
<dbReference type="Pfam" id="PF02518">
    <property type="entry name" value="HATPase_c"/>
    <property type="match status" value="1"/>
</dbReference>
<dbReference type="SMART" id="SM00448">
    <property type="entry name" value="REC"/>
    <property type="match status" value="2"/>
</dbReference>
<keyword evidence="6" id="KW-0472">Membrane</keyword>
<evidence type="ECO:0000259" key="7">
    <source>
        <dbReference type="PROSITE" id="PS50109"/>
    </source>
</evidence>
<dbReference type="InterPro" id="IPR003661">
    <property type="entry name" value="HisK_dim/P_dom"/>
</dbReference>
<reference evidence="9" key="1">
    <citation type="submission" date="2021-07" db="EMBL/GenBank/DDBJ databases">
        <title>Zhongshania sp. CAU 1632 isolated from seawater.</title>
        <authorList>
            <person name="Kim W."/>
        </authorList>
    </citation>
    <scope>NUCLEOTIDE SEQUENCE</scope>
    <source>
        <strain evidence="9">CAU 1632</strain>
    </source>
</reference>
<feature type="modified residue" description="4-aspartylphosphate" evidence="5">
    <location>
        <position position="812"/>
    </location>
</feature>
<evidence type="ECO:0000256" key="2">
    <source>
        <dbReference type="ARBA" id="ARBA00012438"/>
    </source>
</evidence>
<dbReference type="PROSITE" id="PS50110">
    <property type="entry name" value="RESPONSE_REGULATORY"/>
    <property type="match status" value="2"/>
</dbReference>
<dbReference type="EMBL" id="JAHWDQ010000002">
    <property type="protein sequence ID" value="MBW2941188.1"/>
    <property type="molecule type" value="Genomic_DNA"/>
</dbReference>
<dbReference type="EC" id="2.7.13.3" evidence="2"/>
<dbReference type="InterPro" id="IPR005467">
    <property type="entry name" value="His_kinase_dom"/>
</dbReference>
<evidence type="ECO:0000259" key="8">
    <source>
        <dbReference type="PROSITE" id="PS50110"/>
    </source>
</evidence>
<comment type="caution">
    <text evidence="9">The sequence shown here is derived from an EMBL/GenBank/DDBJ whole genome shotgun (WGS) entry which is preliminary data.</text>
</comment>
<evidence type="ECO:0000256" key="3">
    <source>
        <dbReference type="ARBA" id="ARBA00022553"/>
    </source>
</evidence>
<dbReference type="CDD" id="cd16922">
    <property type="entry name" value="HATPase_EvgS-ArcB-TorS-like"/>
    <property type="match status" value="1"/>
</dbReference>
<dbReference type="InterPro" id="IPR048760">
    <property type="entry name" value="VP0354-like_sensor_dom"/>
</dbReference>
<dbReference type="RefSeq" id="WP_219043434.1">
    <property type="nucleotide sequence ID" value="NZ_JAHWDQ010000002.1"/>
</dbReference>
<evidence type="ECO:0000313" key="10">
    <source>
        <dbReference type="Proteomes" id="UP001166291"/>
    </source>
</evidence>
<proteinExistence type="predicted"/>
<dbReference type="PROSITE" id="PS50109">
    <property type="entry name" value="HIS_KIN"/>
    <property type="match status" value="1"/>
</dbReference>
<dbReference type="SMART" id="SM00388">
    <property type="entry name" value="HisKA"/>
    <property type="match status" value="1"/>
</dbReference>
<dbReference type="PANTHER" id="PTHR45339">
    <property type="entry name" value="HYBRID SIGNAL TRANSDUCTION HISTIDINE KINASE J"/>
    <property type="match status" value="1"/>
</dbReference>
<keyword evidence="6" id="KW-1133">Transmembrane helix</keyword>
<gene>
    <name evidence="9" type="ORF">KXJ70_10385</name>
</gene>
<dbReference type="Pfam" id="PF00072">
    <property type="entry name" value="Response_reg"/>
    <property type="match status" value="2"/>
</dbReference>
<evidence type="ECO:0000256" key="4">
    <source>
        <dbReference type="ARBA" id="ARBA00023012"/>
    </source>
</evidence>
<keyword evidence="4" id="KW-0902">Two-component regulatory system</keyword>
<keyword evidence="6" id="KW-0812">Transmembrane</keyword>
<feature type="domain" description="Response regulatory" evidence="8">
    <location>
        <begin position="606"/>
        <end position="730"/>
    </location>
</feature>
<dbReference type="InterPro" id="IPR001789">
    <property type="entry name" value="Sig_transdc_resp-reg_receiver"/>
</dbReference>
<feature type="domain" description="Histidine kinase" evidence="7">
    <location>
        <begin position="366"/>
        <end position="588"/>
    </location>
</feature>
<accession>A0ABS6VS86</accession>
<keyword evidence="3 5" id="KW-0597">Phosphoprotein</keyword>
<dbReference type="PANTHER" id="PTHR45339:SF1">
    <property type="entry name" value="HYBRID SIGNAL TRANSDUCTION HISTIDINE KINASE J"/>
    <property type="match status" value="1"/>
</dbReference>
<dbReference type="Proteomes" id="UP001166291">
    <property type="component" value="Unassembled WGS sequence"/>
</dbReference>
<evidence type="ECO:0000256" key="6">
    <source>
        <dbReference type="SAM" id="Phobius"/>
    </source>
</evidence>
<dbReference type="SMART" id="SM00387">
    <property type="entry name" value="HATPase_c"/>
    <property type="match status" value="1"/>
</dbReference>
<dbReference type="Pfam" id="PF00512">
    <property type="entry name" value="HisKA"/>
    <property type="match status" value="1"/>
</dbReference>
<keyword evidence="10" id="KW-1185">Reference proteome</keyword>
<feature type="transmembrane region" description="Helical" evidence="6">
    <location>
        <begin position="6"/>
        <end position="29"/>
    </location>
</feature>
<organism evidence="9 10">
    <name type="scientific">Zhongshania aquimaris</name>
    <dbReference type="NCBI Taxonomy" id="2857107"/>
    <lineage>
        <taxon>Bacteria</taxon>
        <taxon>Pseudomonadati</taxon>
        <taxon>Pseudomonadota</taxon>
        <taxon>Gammaproteobacteria</taxon>
        <taxon>Cellvibrionales</taxon>
        <taxon>Spongiibacteraceae</taxon>
        <taxon>Zhongshania</taxon>
    </lineage>
</organism>
<feature type="transmembrane region" description="Helical" evidence="6">
    <location>
        <begin position="311"/>
        <end position="333"/>
    </location>
</feature>
<protein>
    <recommendedName>
        <fullName evidence="2">histidine kinase</fullName>
        <ecNumber evidence="2">2.7.13.3</ecNumber>
    </recommendedName>
</protein>
<evidence type="ECO:0000256" key="5">
    <source>
        <dbReference type="PROSITE-ProRule" id="PRU00169"/>
    </source>
</evidence>
<dbReference type="CDD" id="cd00082">
    <property type="entry name" value="HisKA"/>
    <property type="match status" value="1"/>
</dbReference>
<dbReference type="Pfam" id="PF21623">
    <property type="entry name" value="HK_sensor_dom_bact"/>
    <property type="match status" value="1"/>
</dbReference>
<feature type="domain" description="Response regulatory" evidence="8">
    <location>
        <begin position="763"/>
        <end position="879"/>
    </location>
</feature>